<evidence type="ECO:0000313" key="3">
    <source>
        <dbReference type="Proteomes" id="UP000265520"/>
    </source>
</evidence>
<feature type="domain" description="Aminotransferase-like plant mobile" evidence="1">
    <location>
        <begin position="24"/>
        <end position="67"/>
    </location>
</feature>
<comment type="caution">
    <text evidence="2">The sequence shown here is derived from an EMBL/GenBank/DDBJ whole genome shotgun (WGS) entry which is preliminary data.</text>
</comment>
<keyword evidence="3" id="KW-1185">Reference proteome</keyword>
<dbReference type="Proteomes" id="UP000265520">
    <property type="component" value="Unassembled WGS sequence"/>
</dbReference>
<dbReference type="EMBL" id="LXQA010131108">
    <property type="protein sequence ID" value="MCI22552.1"/>
    <property type="molecule type" value="Genomic_DNA"/>
</dbReference>
<evidence type="ECO:0000313" key="2">
    <source>
        <dbReference type="EMBL" id="MCI22552.1"/>
    </source>
</evidence>
<proteinExistence type="predicted"/>
<name>A0A392QFB7_9FABA</name>
<evidence type="ECO:0000259" key="1">
    <source>
        <dbReference type="Pfam" id="PF10536"/>
    </source>
</evidence>
<dbReference type="InterPro" id="IPR019557">
    <property type="entry name" value="AminoTfrase-like_pln_mobile"/>
</dbReference>
<dbReference type="AlphaFoldDB" id="A0A392QFB7"/>
<accession>A0A392QFB7</accession>
<dbReference type="Pfam" id="PF10536">
    <property type="entry name" value="PMD"/>
    <property type="match status" value="1"/>
</dbReference>
<organism evidence="2 3">
    <name type="scientific">Trifolium medium</name>
    <dbReference type="NCBI Taxonomy" id="97028"/>
    <lineage>
        <taxon>Eukaryota</taxon>
        <taxon>Viridiplantae</taxon>
        <taxon>Streptophyta</taxon>
        <taxon>Embryophyta</taxon>
        <taxon>Tracheophyta</taxon>
        <taxon>Spermatophyta</taxon>
        <taxon>Magnoliopsida</taxon>
        <taxon>eudicotyledons</taxon>
        <taxon>Gunneridae</taxon>
        <taxon>Pentapetalae</taxon>
        <taxon>rosids</taxon>
        <taxon>fabids</taxon>
        <taxon>Fabales</taxon>
        <taxon>Fabaceae</taxon>
        <taxon>Papilionoideae</taxon>
        <taxon>50 kb inversion clade</taxon>
        <taxon>NPAAA clade</taxon>
        <taxon>Hologalegina</taxon>
        <taxon>IRL clade</taxon>
        <taxon>Trifolieae</taxon>
        <taxon>Trifolium</taxon>
    </lineage>
</organism>
<sequence>MRSGVIKPAIRTWGLANTGFSFLDRSPLATFVDRWHGETNNFHISGGEITTTLDDVYCLLHIPIDGRLLEYHNIICKVDGIELMVTYLGASLAAADSEVTQTRRLMSGLHT</sequence>
<reference evidence="2 3" key="1">
    <citation type="journal article" date="2018" name="Front. Plant Sci.">
        <title>Red Clover (Trifolium pratense) and Zigzag Clover (T. medium) - A Picture of Genomic Similarities and Differences.</title>
        <authorList>
            <person name="Dluhosova J."/>
            <person name="Istvanek J."/>
            <person name="Nedelnik J."/>
            <person name="Repkova J."/>
        </authorList>
    </citation>
    <scope>NUCLEOTIDE SEQUENCE [LARGE SCALE GENOMIC DNA]</scope>
    <source>
        <strain evidence="3">cv. 10/8</strain>
        <tissue evidence="2">Leaf</tissue>
    </source>
</reference>
<protein>
    <submittedName>
        <fullName evidence="2">Serine/threonine-protein phosphatase 7 long form-like protein</fullName>
    </submittedName>
</protein>